<reference evidence="2 3" key="1">
    <citation type="submission" date="2019-04" db="EMBL/GenBank/DDBJ databases">
        <title>Draft genome sequences for three unisolated Alnus-infective Frankia Sp+ strains, AgTrS, AiOr and AvVan, the first sequenced Frankia strains able to sporulate in-planta.</title>
        <authorList>
            <person name="Bethencourt L."/>
            <person name="Vautrin F."/>
            <person name="Taib N."/>
            <person name="Dubost A."/>
            <person name="Castro-Garcia L."/>
            <person name="Imbaud O."/>
            <person name="Abrouk D."/>
            <person name="Fournier P."/>
            <person name="Briolay J."/>
            <person name="Nguyen A."/>
            <person name="Normand P."/>
            <person name="Fernandez M.P."/>
            <person name="Brochier-Armanet C."/>
            <person name="Herrera-Belaroussi A."/>
        </authorList>
    </citation>
    <scope>NUCLEOTIDE SEQUENCE [LARGE SCALE GENOMIC DNA]</scope>
    <source>
        <strain evidence="2 3">AvVan</strain>
    </source>
</reference>
<sequence length="53" mass="5457">IDDLGLRRPTLDDVFLALTGHPVTPDARTDDEETARTGGDAGQPARPAAGVAS</sequence>
<evidence type="ECO:0000313" key="2">
    <source>
        <dbReference type="EMBL" id="THJ27174.1"/>
    </source>
</evidence>
<dbReference type="GO" id="GO:0005524">
    <property type="term" value="F:ATP binding"/>
    <property type="evidence" value="ECO:0007669"/>
    <property type="project" value="UniProtKB-KW"/>
</dbReference>
<comment type="caution">
    <text evidence="2">The sequence shown here is derived from an EMBL/GenBank/DDBJ whole genome shotgun (WGS) entry which is preliminary data.</text>
</comment>
<dbReference type="EMBL" id="SSXH01001054">
    <property type="protein sequence ID" value="THJ27174.1"/>
    <property type="molecule type" value="Genomic_DNA"/>
</dbReference>
<evidence type="ECO:0000313" key="3">
    <source>
        <dbReference type="Proteomes" id="UP000305282"/>
    </source>
</evidence>
<name>A0A4S5B5J2_9ACTN</name>
<feature type="non-terminal residue" evidence="2">
    <location>
        <position position="1"/>
    </location>
</feature>
<proteinExistence type="predicted"/>
<protein>
    <submittedName>
        <fullName evidence="2">Daunorubicin/doxorubicin resistance ABC transporter ATP-binding protein DrrA</fullName>
    </submittedName>
</protein>
<keyword evidence="3" id="KW-1185">Reference proteome</keyword>
<organism evidence="2 3">
    <name type="scientific">Candidatus Frankia alpina</name>
    <dbReference type="NCBI Taxonomy" id="2699483"/>
    <lineage>
        <taxon>Bacteria</taxon>
        <taxon>Bacillati</taxon>
        <taxon>Actinomycetota</taxon>
        <taxon>Actinomycetes</taxon>
        <taxon>Frankiales</taxon>
        <taxon>Frankiaceae</taxon>
        <taxon>Frankia</taxon>
    </lineage>
</organism>
<accession>A0A4S5B5J2</accession>
<dbReference type="Proteomes" id="UP000305282">
    <property type="component" value="Unassembled WGS sequence"/>
</dbReference>
<gene>
    <name evidence="2" type="ORF">E7Y31_23015</name>
</gene>
<feature type="region of interest" description="Disordered" evidence="1">
    <location>
        <begin position="20"/>
        <end position="53"/>
    </location>
</feature>
<keyword evidence="2" id="KW-0547">Nucleotide-binding</keyword>
<evidence type="ECO:0000256" key="1">
    <source>
        <dbReference type="SAM" id="MobiDB-lite"/>
    </source>
</evidence>
<keyword evidence="2" id="KW-0067">ATP-binding</keyword>
<dbReference type="AlphaFoldDB" id="A0A4S5B5J2"/>